<dbReference type="AlphaFoldDB" id="A0A0D7AFM5"/>
<dbReference type="GO" id="GO:0005829">
    <property type="term" value="C:cytosol"/>
    <property type="evidence" value="ECO:0007669"/>
    <property type="project" value="TreeGrafter"/>
</dbReference>
<sequence>QKTYECLVANGTIQAKSEREPPVIPMDYKWAQDLGLIRKSVAFISTISDQRGQKLLYSGMRITNVFKENIGIGGVLSLLWLKRRMCFVLS</sequence>
<reference evidence="1 2" key="1">
    <citation type="journal article" date="2015" name="Fungal Genet. Biol.">
        <title>Evolution of novel wood decay mechanisms in Agaricales revealed by the genome sequences of Fistulina hepatica and Cylindrobasidium torrendii.</title>
        <authorList>
            <person name="Floudas D."/>
            <person name="Held B.W."/>
            <person name="Riley R."/>
            <person name="Nagy L.G."/>
            <person name="Koehler G."/>
            <person name="Ransdell A.S."/>
            <person name="Younus H."/>
            <person name="Chow J."/>
            <person name="Chiniquy J."/>
            <person name="Lipzen A."/>
            <person name="Tritt A."/>
            <person name="Sun H."/>
            <person name="Haridas S."/>
            <person name="LaButti K."/>
            <person name="Ohm R.A."/>
            <person name="Kues U."/>
            <person name="Blanchette R.A."/>
            <person name="Grigoriev I.V."/>
            <person name="Minto R.E."/>
            <person name="Hibbett D.S."/>
        </authorList>
    </citation>
    <scope>NUCLEOTIDE SEQUENCE [LARGE SCALE GENOMIC DNA]</scope>
    <source>
        <strain evidence="1 2">ATCC 64428</strain>
    </source>
</reference>
<dbReference type="GO" id="GO:0006085">
    <property type="term" value="P:acetyl-CoA biosynthetic process"/>
    <property type="evidence" value="ECO:0007669"/>
    <property type="project" value="TreeGrafter"/>
</dbReference>
<organism evidence="1 2">
    <name type="scientific">Fistulina hepatica ATCC 64428</name>
    <dbReference type="NCBI Taxonomy" id="1128425"/>
    <lineage>
        <taxon>Eukaryota</taxon>
        <taxon>Fungi</taxon>
        <taxon>Dikarya</taxon>
        <taxon>Basidiomycota</taxon>
        <taxon>Agaricomycotina</taxon>
        <taxon>Agaricomycetes</taxon>
        <taxon>Agaricomycetidae</taxon>
        <taxon>Agaricales</taxon>
        <taxon>Fistulinaceae</taxon>
        <taxon>Fistulina</taxon>
    </lineage>
</organism>
<dbReference type="EMBL" id="KN881721">
    <property type="protein sequence ID" value="KIY49633.1"/>
    <property type="molecule type" value="Genomic_DNA"/>
</dbReference>
<dbReference type="GO" id="GO:0003878">
    <property type="term" value="F:ATP citrate synthase activity"/>
    <property type="evidence" value="ECO:0007669"/>
    <property type="project" value="TreeGrafter"/>
</dbReference>
<keyword evidence="2" id="KW-1185">Reference proteome</keyword>
<feature type="non-terminal residue" evidence="1">
    <location>
        <position position="1"/>
    </location>
</feature>
<dbReference type="OrthoDB" id="3261737at2759"/>
<dbReference type="Proteomes" id="UP000054144">
    <property type="component" value="Unassembled WGS sequence"/>
</dbReference>
<gene>
    <name evidence="1" type="ORF">FISHEDRAFT_40835</name>
</gene>
<proteinExistence type="predicted"/>
<evidence type="ECO:0000313" key="1">
    <source>
        <dbReference type="EMBL" id="KIY49633.1"/>
    </source>
</evidence>
<dbReference type="InterPro" id="IPR036969">
    <property type="entry name" value="Citrate_synthase_sf"/>
</dbReference>
<protein>
    <submittedName>
        <fullName evidence="1">Uncharacterized protein</fullName>
    </submittedName>
</protein>
<dbReference type="PANTHER" id="PTHR23118">
    <property type="entry name" value="ATP-CITRATE SYNTHASE"/>
    <property type="match status" value="1"/>
</dbReference>
<name>A0A0D7AFM5_9AGAR</name>
<evidence type="ECO:0000313" key="2">
    <source>
        <dbReference type="Proteomes" id="UP000054144"/>
    </source>
</evidence>
<accession>A0A0D7AFM5</accession>
<dbReference type="PANTHER" id="PTHR23118:SF42">
    <property type="entry name" value="ATP-CITRATE SYNTHASE"/>
    <property type="match status" value="1"/>
</dbReference>
<dbReference type="GO" id="GO:0006633">
    <property type="term" value="P:fatty acid biosynthetic process"/>
    <property type="evidence" value="ECO:0007669"/>
    <property type="project" value="TreeGrafter"/>
</dbReference>
<dbReference type="InterPro" id="IPR002020">
    <property type="entry name" value="Citrate_synthase"/>
</dbReference>
<dbReference type="SUPFAM" id="SSF48256">
    <property type="entry name" value="Citrate synthase"/>
    <property type="match status" value="1"/>
</dbReference>